<sequence>MERLVGICTYIISHCREKLQCGEHTKRSKSDDKPLLFVRDVSTRGLFWGDTTLHSFCIPHFDLLSTTFISERLPQYGVLAQHLRRHVTGSKMGKSYARACELQSKHCCKMQ</sequence>
<dbReference type="Proteomes" id="UP000078555">
    <property type="component" value="Unassembled WGS sequence"/>
</dbReference>
<protein>
    <submittedName>
        <fullName evidence="1">Uncharacterized protein</fullName>
    </submittedName>
</protein>
<gene>
    <name evidence="1" type="ORF">POVWA1_011660</name>
</gene>
<dbReference type="AlphaFoldDB" id="A0A1A8YLC6"/>
<evidence type="ECO:0000313" key="1">
    <source>
        <dbReference type="EMBL" id="SBT32345.1"/>
    </source>
</evidence>
<dbReference type="EMBL" id="FLRD01000037">
    <property type="protein sequence ID" value="SBT32345.1"/>
    <property type="molecule type" value="Genomic_DNA"/>
</dbReference>
<accession>A0A1A8YLC6</accession>
<keyword evidence="2" id="KW-1185">Reference proteome</keyword>
<reference evidence="2" key="1">
    <citation type="submission" date="2016-05" db="EMBL/GenBank/DDBJ databases">
        <authorList>
            <person name="Naeem Raeece"/>
        </authorList>
    </citation>
    <scope>NUCLEOTIDE SEQUENCE [LARGE SCALE GENOMIC DNA]</scope>
</reference>
<proteinExistence type="predicted"/>
<evidence type="ECO:0000313" key="2">
    <source>
        <dbReference type="Proteomes" id="UP000078555"/>
    </source>
</evidence>
<organism evidence="1 2">
    <name type="scientific">Plasmodium ovale wallikeri</name>
    <dbReference type="NCBI Taxonomy" id="864142"/>
    <lineage>
        <taxon>Eukaryota</taxon>
        <taxon>Sar</taxon>
        <taxon>Alveolata</taxon>
        <taxon>Apicomplexa</taxon>
        <taxon>Aconoidasida</taxon>
        <taxon>Haemosporida</taxon>
        <taxon>Plasmodiidae</taxon>
        <taxon>Plasmodium</taxon>
        <taxon>Plasmodium (Plasmodium)</taxon>
    </lineage>
</organism>
<name>A0A1A8YLC6_PLAOA</name>